<accession>A0ABQ8SI99</accession>
<reference evidence="1 2" key="1">
    <citation type="journal article" date="2022" name="Allergy">
        <title>Genome assembly and annotation of Periplaneta americana reveal a comprehensive cockroach allergen profile.</title>
        <authorList>
            <person name="Wang L."/>
            <person name="Xiong Q."/>
            <person name="Saelim N."/>
            <person name="Wang L."/>
            <person name="Nong W."/>
            <person name="Wan A.T."/>
            <person name="Shi M."/>
            <person name="Liu X."/>
            <person name="Cao Q."/>
            <person name="Hui J.H.L."/>
            <person name="Sookrung N."/>
            <person name="Leung T.F."/>
            <person name="Tungtrongchitr A."/>
            <person name="Tsui S.K.W."/>
        </authorList>
    </citation>
    <scope>NUCLEOTIDE SEQUENCE [LARGE SCALE GENOMIC DNA]</scope>
    <source>
        <strain evidence="1">PWHHKU_190912</strain>
    </source>
</reference>
<comment type="caution">
    <text evidence="1">The sequence shown here is derived from an EMBL/GenBank/DDBJ whole genome shotgun (WGS) entry which is preliminary data.</text>
</comment>
<dbReference type="Gene3D" id="3.30.420.10">
    <property type="entry name" value="Ribonuclease H-like superfamily/Ribonuclease H"/>
    <property type="match status" value="1"/>
</dbReference>
<evidence type="ECO:0008006" key="3">
    <source>
        <dbReference type="Google" id="ProtNLM"/>
    </source>
</evidence>
<keyword evidence="2" id="KW-1185">Reference proteome</keyword>
<evidence type="ECO:0000313" key="2">
    <source>
        <dbReference type="Proteomes" id="UP001148838"/>
    </source>
</evidence>
<name>A0ABQ8SI99_PERAM</name>
<sequence>MVRIVAAPLLLTRTLFWKPKTHLAGKKFSSNEEIIAAAAEGFFFADFEESVYKEGIAALQHVKGKDSPKVMVWCGLWDNEIVGPFFFDSTVTGEHYLRMLGYEMVSELHGIGYPEWFMQDGPPSH</sequence>
<gene>
    <name evidence="1" type="ORF">ANN_16171</name>
</gene>
<organism evidence="1 2">
    <name type="scientific">Periplaneta americana</name>
    <name type="common">American cockroach</name>
    <name type="synonym">Blatta americana</name>
    <dbReference type="NCBI Taxonomy" id="6978"/>
    <lineage>
        <taxon>Eukaryota</taxon>
        <taxon>Metazoa</taxon>
        <taxon>Ecdysozoa</taxon>
        <taxon>Arthropoda</taxon>
        <taxon>Hexapoda</taxon>
        <taxon>Insecta</taxon>
        <taxon>Pterygota</taxon>
        <taxon>Neoptera</taxon>
        <taxon>Polyneoptera</taxon>
        <taxon>Dictyoptera</taxon>
        <taxon>Blattodea</taxon>
        <taxon>Blattoidea</taxon>
        <taxon>Blattidae</taxon>
        <taxon>Blattinae</taxon>
        <taxon>Periplaneta</taxon>
    </lineage>
</organism>
<dbReference type="Proteomes" id="UP001148838">
    <property type="component" value="Unassembled WGS sequence"/>
</dbReference>
<proteinExistence type="predicted"/>
<dbReference type="EMBL" id="JAJSOF020000027">
    <property type="protein sequence ID" value="KAJ4433859.1"/>
    <property type="molecule type" value="Genomic_DNA"/>
</dbReference>
<evidence type="ECO:0000313" key="1">
    <source>
        <dbReference type="EMBL" id="KAJ4433859.1"/>
    </source>
</evidence>
<protein>
    <recommendedName>
        <fullName evidence="3">Per a allergen</fullName>
    </recommendedName>
</protein>
<dbReference type="InterPro" id="IPR036397">
    <property type="entry name" value="RNaseH_sf"/>
</dbReference>